<evidence type="ECO:0000256" key="1">
    <source>
        <dbReference type="SAM" id="MobiDB-lite"/>
    </source>
</evidence>
<dbReference type="Proteomes" id="UP000268014">
    <property type="component" value="Unassembled WGS sequence"/>
</dbReference>
<reference evidence="5" key="1">
    <citation type="submission" date="2017-02" db="UniProtKB">
        <authorList>
            <consortium name="WormBaseParasite"/>
        </authorList>
    </citation>
    <scope>IDENTIFICATION</scope>
</reference>
<evidence type="ECO:0000313" key="5">
    <source>
        <dbReference type="WBParaSite" id="HPLM_0001303601-mRNA-1"/>
    </source>
</evidence>
<dbReference type="PANTHER" id="PTHR12243">
    <property type="entry name" value="MADF DOMAIN TRANSCRIPTION FACTOR"/>
    <property type="match status" value="1"/>
</dbReference>
<dbReference type="STRING" id="6290.A0A0N4WNY8"/>
<feature type="region of interest" description="Disordered" evidence="1">
    <location>
        <begin position="228"/>
        <end position="290"/>
    </location>
</feature>
<evidence type="ECO:0000313" key="3">
    <source>
        <dbReference type="EMBL" id="VDO47594.1"/>
    </source>
</evidence>
<name>A0A0N4WNY8_HAEPC</name>
<dbReference type="SMART" id="SM00595">
    <property type="entry name" value="MADF"/>
    <property type="match status" value="1"/>
</dbReference>
<accession>A0A0N4WNY8</accession>
<keyword evidence="4" id="KW-1185">Reference proteome</keyword>
<proteinExistence type="predicted"/>
<organism evidence="5">
    <name type="scientific">Haemonchus placei</name>
    <name type="common">Barber's pole worm</name>
    <dbReference type="NCBI Taxonomy" id="6290"/>
    <lineage>
        <taxon>Eukaryota</taxon>
        <taxon>Metazoa</taxon>
        <taxon>Ecdysozoa</taxon>
        <taxon>Nematoda</taxon>
        <taxon>Chromadorea</taxon>
        <taxon>Rhabditida</taxon>
        <taxon>Rhabditina</taxon>
        <taxon>Rhabditomorpha</taxon>
        <taxon>Strongyloidea</taxon>
        <taxon>Trichostrongylidae</taxon>
        <taxon>Haemonchus</taxon>
    </lineage>
</organism>
<evidence type="ECO:0000313" key="4">
    <source>
        <dbReference type="Proteomes" id="UP000268014"/>
    </source>
</evidence>
<dbReference type="EMBL" id="UZAF01018058">
    <property type="protein sequence ID" value="VDO47594.1"/>
    <property type="molecule type" value="Genomic_DNA"/>
</dbReference>
<dbReference type="GO" id="GO:0005667">
    <property type="term" value="C:transcription regulator complex"/>
    <property type="evidence" value="ECO:0007669"/>
    <property type="project" value="TreeGrafter"/>
</dbReference>
<dbReference type="PROSITE" id="PS51029">
    <property type="entry name" value="MADF"/>
    <property type="match status" value="1"/>
</dbReference>
<reference evidence="3 4" key="2">
    <citation type="submission" date="2018-11" db="EMBL/GenBank/DDBJ databases">
        <authorList>
            <consortium name="Pathogen Informatics"/>
        </authorList>
    </citation>
    <scope>NUCLEOTIDE SEQUENCE [LARGE SCALE GENOMIC DNA]</scope>
    <source>
        <strain evidence="3 4">MHpl1</strain>
    </source>
</reference>
<dbReference type="OMA" id="CEHTYEL"/>
<sequence length="343" mass="38551">MTGGAPIGADDDRCPAADSHNIALTVGSFVAAALLTWWLRCVCGYAYRGVVFYHPRSEMAQWTDPSRTFLIQEVRGRRVLWDTTVNDSNIKSAKAAAFAEIANVMNEAFPSSTKYTVSAEDIRSQWKNLKDTFVRKLRWVSEGKYTDDPLKEPTWKFYRMLSFLDDKESKRLSNDHPIFDIAALQRDHGLDLVKSELHHIQYDGSNQSAASSEEQMLSLFAQVGSYSTAEKPPTQLDSPPSPALPPVSSADTTAADNIGTKSNAAYAHSMDEEEEPRRKRAYHRRHPLTSQPQQDEFELFGAIVAAQLRRVSDEFSRAASLRLQKKLNDVIFESQMELLENGN</sequence>
<protein>
    <submittedName>
        <fullName evidence="5">MADF domain-containing protein</fullName>
    </submittedName>
</protein>
<dbReference type="InterPro" id="IPR006578">
    <property type="entry name" value="MADF-dom"/>
</dbReference>
<feature type="compositionally biased region" description="Polar residues" evidence="1">
    <location>
        <begin position="252"/>
        <end position="263"/>
    </location>
</feature>
<dbReference type="OrthoDB" id="5876908at2759"/>
<dbReference type="InterPro" id="IPR039353">
    <property type="entry name" value="TF_Adf1"/>
</dbReference>
<evidence type="ECO:0000259" key="2">
    <source>
        <dbReference type="PROSITE" id="PS51029"/>
    </source>
</evidence>
<dbReference type="GO" id="GO:0005634">
    <property type="term" value="C:nucleus"/>
    <property type="evidence" value="ECO:0007669"/>
    <property type="project" value="TreeGrafter"/>
</dbReference>
<dbReference type="AlphaFoldDB" id="A0A0N4WNY8"/>
<dbReference type="GO" id="GO:0006357">
    <property type="term" value="P:regulation of transcription by RNA polymerase II"/>
    <property type="evidence" value="ECO:0007669"/>
    <property type="project" value="TreeGrafter"/>
</dbReference>
<gene>
    <name evidence="3" type="ORF">HPLM_LOCUS13028</name>
</gene>
<feature type="domain" description="MADF" evidence="2">
    <location>
        <begin position="69"/>
        <end position="169"/>
    </location>
</feature>
<feature type="compositionally biased region" description="Basic residues" evidence="1">
    <location>
        <begin position="278"/>
        <end position="287"/>
    </location>
</feature>
<dbReference type="WBParaSite" id="HPLM_0001303601-mRNA-1">
    <property type="protein sequence ID" value="HPLM_0001303601-mRNA-1"/>
    <property type="gene ID" value="HPLM_0001303601"/>
</dbReference>
<dbReference type="PANTHER" id="PTHR12243:SF67">
    <property type="entry name" value="COREPRESSOR OF PANGOLIN, ISOFORM A-RELATED"/>
    <property type="match status" value="1"/>
</dbReference>
<dbReference type="Pfam" id="PF10545">
    <property type="entry name" value="MADF_DNA_bdg"/>
    <property type="match status" value="1"/>
</dbReference>